<comment type="caution">
    <text evidence="2">The sequence shown here is derived from an EMBL/GenBank/DDBJ whole genome shotgun (WGS) entry which is preliminary data.</text>
</comment>
<evidence type="ECO:0000313" key="3">
    <source>
        <dbReference type="Proteomes" id="UP000521748"/>
    </source>
</evidence>
<dbReference type="CDD" id="cd04301">
    <property type="entry name" value="NAT_SF"/>
    <property type="match status" value="1"/>
</dbReference>
<keyword evidence="2" id="KW-0808">Transferase</keyword>
<dbReference type="InterPro" id="IPR016181">
    <property type="entry name" value="Acyl_CoA_acyltransferase"/>
</dbReference>
<dbReference type="Pfam" id="PF00583">
    <property type="entry name" value="Acetyltransf_1"/>
    <property type="match status" value="1"/>
</dbReference>
<dbReference type="InterPro" id="IPR000182">
    <property type="entry name" value="GNAT_dom"/>
</dbReference>
<dbReference type="AlphaFoldDB" id="A0A7Y9S7S5"/>
<dbReference type="Proteomes" id="UP000521748">
    <property type="component" value="Unassembled WGS sequence"/>
</dbReference>
<name>A0A7Y9S7S5_9MICC</name>
<dbReference type="Gene3D" id="3.40.630.30">
    <property type="match status" value="1"/>
</dbReference>
<evidence type="ECO:0000313" key="2">
    <source>
        <dbReference type="EMBL" id="NYE95301.1"/>
    </source>
</evidence>
<gene>
    <name evidence="2" type="ORF">FHU41_001522</name>
</gene>
<accession>A0A7Y9S7S5</accession>
<dbReference type="GO" id="GO:0016747">
    <property type="term" value="F:acyltransferase activity, transferring groups other than amino-acyl groups"/>
    <property type="evidence" value="ECO:0007669"/>
    <property type="project" value="InterPro"/>
</dbReference>
<dbReference type="SUPFAM" id="SSF55729">
    <property type="entry name" value="Acyl-CoA N-acyltransferases (Nat)"/>
    <property type="match status" value="2"/>
</dbReference>
<dbReference type="EMBL" id="JACBYQ010000001">
    <property type="protein sequence ID" value="NYE95301.1"/>
    <property type="molecule type" value="Genomic_DNA"/>
</dbReference>
<organism evidence="2 3">
    <name type="scientific">Psychromicrobium silvestre</name>
    <dbReference type="NCBI Taxonomy" id="1645614"/>
    <lineage>
        <taxon>Bacteria</taxon>
        <taxon>Bacillati</taxon>
        <taxon>Actinomycetota</taxon>
        <taxon>Actinomycetes</taxon>
        <taxon>Micrococcales</taxon>
        <taxon>Micrococcaceae</taxon>
        <taxon>Psychromicrobium</taxon>
    </lineage>
</organism>
<evidence type="ECO:0000259" key="1">
    <source>
        <dbReference type="PROSITE" id="PS51186"/>
    </source>
</evidence>
<dbReference type="RefSeq" id="WP_179388950.1">
    <property type="nucleotide sequence ID" value="NZ_JACBYQ010000001.1"/>
</dbReference>
<proteinExistence type="predicted"/>
<feature type="domain" description="N-acetyltransferase" evidence="1">
    <location>
        <begin position="32"/>
        <end position="196"/>
    </location>
</feature>
<sequence length="374" mass="41739">MTSELNPDPFQADPFRVVPLQLPDSLEAPEAADFLAANQVLDAIRLAIWHNRDRISDLQTRLVSWRPNEYRRLEVFLGKLDGQVIGLSWVNLTLQDNLRTAYVNASVLPELRGRGYAQELLAVAEQYASDQGRKTLLASTEHRADFDPLGPGVLSPVSGTGTIPENDPFVRFALKSGYQLEQVERFSALQLPVPAEKLEALIASSGAKAGEDYRLELWQDRCPDELVASFAVANSRMSTDVPSAGLDIEAEVWDAQRVREMENRYLEARHRIAVCAVVHVPSGEIAAYTYFDFNPEKPELVTQEDTLVVGNHRGKRLGMLVKAANIQSIQKELPQLQRAITWNAAENDHMLSINIELGFVPAGYDGEWQKRLAP</sequence>
<protein>
    <submittedName>
        <fullName evidence="2">GNAT superfamily N-acetyltransferase</fullName>
    </submittedName>
</protein>
<dbReference type="PROSITE" id="PS51186">
    <property type="entry name" value="GNAT"/>
    <property type="match status" value="1"/>
</dbReference>
<reference evidence="2 3" key="1">
    <citation type="submission" date="2020-07" db="EMBL/GenBank/DDBJ databases">
        <title>Sequencing the genomes of 1000 actinobacteria strains.</title>
        <authorList>
            <person name="Klenk H.-P."/>
        </authorList>
    </citation>
    <scope>NUCLEOTIDE SEQUENCE [LARGE SCALE GENOMIC DNA]</scope>
    <source>
        <strain evidence="2 3">DSM 102047</strain>
    </source>
</reference>
<keyword evidence="3" id="KW-1185">Reference proteome</keyword>